<dbReference type="EMBL" id="NBTY01000135">
    <property type="protein sequence ID" value="OTP70872.1"/>
    <property type="molecule type" value="Genomic_DNA"/>
</dbReference>
<dbReference type="PANTHER" id="PTHR36440:SF1">
    <property type="entry name" value="PUTATIVE (AFU_ORTHOLOGUE AFUA_8G07350)-RELATED"/>
    <property type="match status" value="1"/>
</dbReference>
<reference evidence="2 3" key="1">
    <citation type="submission" date="2017-03" db="EMBL/GenBank/DDBJ databases">
        <title>Genome analysis of strain PAMC 26510.</title>
        <authorList>
            <person name="Oh H.-M."/>
            <person name="Yang J.-A."/>
        </authorList>
    </citation>
    <scope>NUCLEOTIDE SEQUENCE [LARGE SCALE GENOMIC DNA]</scope>
    <source>
        <strain evidence="2 3">PAMC 26510</strain>
    </source>
</reference>
<dbReference type="InterPro" id="IPR011051">
    <property type="entry name" value="RmlC_Cupin_sf"/>
</dbReference>
<sequence>MFVLNTQAPEYNFAGTRVRLLISGKDTAGVFCMMEIFGPPHRATPLHVHDREEETITVLEGVVDVTIDGQQVSVHAGETALLPRNVQHRLANNTDLPSRYMLVCTPAGFDDFVDTCAHAQTGPVTPTPPEPEDIKRMIDAAPRFGITLLPG</sequence>
<accession>A0A242MHU4</accession>
<gene>
    <name evidence="2" type="ORF">PAMC26510_24915</name>
</gene>
<name>A0A242MHU4_CABSO</name>
<dbReference type="Pfam" id="PF07883">
    <property type="entry name" value="Cupin_2"/>
    <property type="match status" value="1"/>
</dbReference>
<dbReference type="InterPro" id="IPR053146">
    <property type="entry name" value="QDO-like"/>
</dbReference>
<evidence type="ECO:0000259" key="1">
    <source>
        <dbReference type="Pfam" id="PF07883"/>
    </source>
</evidence>
<protein>
    <submittedName>
        <fullName evidence="2">Putative conserved protein, contains double-stranded beta-helix protein</fullName>
    </submittedName>
</protein>
<dbReference type="InterPro" id="IPR014710">
    <property type="entry name" value="RmlC-like_jellyroll"/>
</dbReference>
<comment type="caution">
    <text evidence="2">The sequence shown here is derived from an EMBL/GenBank/DDBJ whole genome shotgun (WGS) entry which is preliminary data.</text>
</comment>
<evidence type="ECO:0000313" key="2">
    <source>
        <dbReference type="EMBL" id="OTP70872.1"/>
    </source>
</evidence>
<proteinExistence type="predicted"/>
<feature type="domain" description="Cupin type-2" evidence="1">
    <location>
        <begin position="39"/>
        <end position="103"/>
    </location>
</feature>
<dbReference type="Gene3D" id="2.60.120.10">
    <property type="entry name" value="Jelly Rolls"/>
    <property type="match status" value="1"/>
</dbReference>
<dbReference type="SUPFAM" id="SSF51182">
    <property type="entry name" value="RmlC-like cupins"/>
    <property type="match status" value="1"/>
</dbReference>
<organism evidence="2 3">
    <name type="scientific">Caballeronia sordidicola</name>
    <name type="common">Burkholderia sordidicola</name>
    <dbReference type="NCBI Taxonomy" id="196367"/>
    <lineage>
        <taxon>Bacteria</taxon>
        <taxon>Pseudomonadati</taxon>
        <taxon>Pseudomonadota</taxon>
        <taxon>Betaproteobacteria</taxon>
        <taxon>Burkholderiales</taxon>
        <taxon>Burkholderiaceae</taxon>
        <taxon>Caballeronia</taxon>
    </lineage>
</organism>
<dbReference type="PANTHER" id="PTHR36440">
    <property type="entry name" value="PUTATIVE (AFU_ORTHOLOGUE AFUA_8G07350)-RELATED"/>
    <property type="match status" value="1"/>
</dbReference>
<dbReference type="RefSeq" id="WP_086382657.1">
    <property type="nucleotide sequence ID" value="NZ_NBTY01000135.1"/>
</dbReference>
<dbReference type="Proteomes" id="UP000194546">
    <property type="component" value="Unassembled WGS sequence"/>
</dbReference>
<dbReference type="InterPro" id="IPR013096">
    <property type="entry name" value="Cupin_2"/>
</dbReference>
<evidence type="ECO:0000313" key="3">
    <source>
        <dbReference type="Proteomes" id="UP000194546"/>
    </source>
</evidence>
<dbReference type="AlphaFoldDB" id="A0A242MHU4"/>